<evidence type="ECO:0000256" key="5">
    <source>
        <dbReference type="SAM" id="MobiDB-lite"/>
    </source>
</evidence>
<dbReference type="RefSeq" id="WP_345631481.1">
    <property type="nucleotide sequence ID" value="NZ_BAABJQ010000011.1"/>
</dbReference>
<evidence type="ECO:0000259" key="6">
    <source>
        <dbReference type="PROSITE" id="PS50977"/>
    </source>
</evidence>
<evidence type="ECO:0000256" key="1">
    <source>
        <dbReference type="ARBA" id="ARBA00023015"/>
    </source>
</evidence>
<dbReference type="InterPro" id="IPR009057">
    <property type="entry name" value="Homeodomain-like_sf"/>
</dbReference>
<dbReference type="Gene3D" id="1.10.357.10">
    <property type="entry name" value="Tetracycline Repressor, domain 2"/>
    <property type="match status" value="1"/>
</dbReference>
<dbReference type="InterPro" id="IPR001647">
    <property type="entry name" value="HTH_TetR"/>
</dbReference>
<dbReference type="PROSITE" id="PS50977">
    <property type="entry name" value="HTH_TETR_2"/>
    <property type="match status" value="1"/>
</dbReference>
<organism evidence="7 8">
    <name type="scientific">Rugosimonospora acidiphila</name>
    <dbReference type="NCBI Taxonomy" id="556531"/>
    <lineage>
        <taxon>Bacteria</taxon>
        <taxon>Bacillati</taxon>
        <taxon>Actinomycetota</taxon>
        <taxon>Actinomycetes</taxon>
        <taxon>Micromonosporales</taxon>
        <taxon>Micromonosporaceae</taxon>
        <taxon>Rugosimonospora</taxon>
    </lineage>
</organism>
<feature type="region of interest" description="Disordered" evidence="5">
    <location>
        <begin position="1"/>
        <end position="39"/>
    </location>
</feature>
<feature type="DNA-binding region" description="H-T-H motif" evidence="4">
    <location>
        <begin position="62"/>
        <end position="81"/>
    </location>
</feature>
<dbReference type="Proteomes" id="UP001501570">
    <property type="component" value="Unassembled WGS sequence"/>
</dbReference>
<evidence type="ECO:0000256" key="2">
    <source>
        <dbReference type="ARBA" id="ARBA00023125"/>
    </source>
</evidence>
<dbReference type="EMBL" id="BAABJQ010000011">
    <property type="protein sequence ID" value="GAA5188454.1"/>
    <property type="molecule type" value="Genomic_DNA"/>
</dbReference>
<evidence type="ECO:0000256" key="4">
    <source>
        <dbReference type="PROSITE-ProRule" id="PRU00335"/>
    </source>
</evidence>
<dbReference type="PANTHER" id="PTHR30055:SF238">
    <property type="entry name" value="MYCOFACTOCIN BIOSYNTHESIS TRANSCRIPTIONAL REGULATOR MFTR-RELATED"/>
    <property type="match status" value="1"/>
</dbReference>
<dbReference type="InterPro" id="IPR023772">
    <property type="entry name" value="DNA-bd_HTH_TetR-type_CS"/>
</dbReference>
<dbReference type="InterPro" id="IPR041347">
    <property type="entry name" value="MftR_C"/>
</dbReference>
<proteinExistence type="predicted"/>
<name>A0ABP9RWU8_9ACTN</name>
<dbReference type="Pfam" id="PF17754">
    <property type="entry name" value="TetR_C_14"/>
    <property type="match status" value="1"/>
</dbReference>
<dbReference type="InterPro" id="IPR050109">
    <property type="entry name" value="HTH-type_TetR-like_transc_reg"/>
</dbReference>
<keyword evidence="1" id="KW-0805">Transcription regulation</keyword>
<sequence>MVLSSTASSTARRLGAADQSGRAPQGGAAEPGLRERKKQRTRDALRAAAFELFARKGFEATTVEEIADAVEVSSRTFFRYFGGKDDVVLATIDDQYTDVLAAFELRPADEPVWTAMRRATAEVLARYESGETGMSAESFARVTGLVSVSPALTGRALELCTTRIDEGTQLIARRMGVRPEQDPRPALVAAVMLSAIQTATGAWRENEPDTPTSVLVDRAFELLGAGIDYPAA</sequence>
<dbReference type="PROSITE" id="PS01081">
    <property type="entry name" value="HTH_TETR_1"/>
    <property type="match status" value="1"/>
</dbReference>
<dbReference type="SUPFAM" id="SSF46689">
    <property type="entry name" value="Homeodomain-like"/>
    <property type="match status" value="1"/>
</dbReference>
<protein>
    <submittedName>
        <fullName evidence="7">TetR family transcriptional regulator</fullName>
    </submittedName>
</protein>
<evidence type="ECO:0000313" key="7">
    <source>
        <dbReference type="EMBL" id="GAA5188454.1"/>
    </source>
</evidence>
<dbReference type="PRINTS" id="PR00455">
    <property type="entry name" value="HTHTETR"/>
</dbReference>
<evidence type="ECO:0000313" key="8">
    <source>
        <dbReference type="Proteomes" id="UP001501570"/>
    </source>
</evidence>
<keyword evidence="2 4" id="KW-0238">DNA-binding</keyword>
<dbReference type="PANTHER" id="PTHR30055">
    <property type="entry name" value="HTH-TYPE TRANSCRIPTIONAL REGULATOR RUTR"/>
    <property type="match status" value="1"/>
</dbReference>
<accession>A0ABP9RWU8</accession>
<evidence type="ECO:0000256" key="3">
    <source>
        <dbReference type="ARBA" id="ARBA00023163"/>
    </source>
</evidence>
<reference evidence="8" key="1">
    <citation type="journal article" date="2019" name="Int. J. Syst. Evol. Microbiol.">
        <title>The Global Catalogue of Microorganisms (GCM) 10K type strain sequencing project: providing services to taxonomists for standard genome sequencing and annotation.</title>
        <authorList>
            <consortium name="The Broad Institute Genomics Platform"/>
            <consortium name="The Broad Institute Genome Sequencing Center for Infectious Disease"/>
            <person name="Wu L."/>
            <person name="Ma J."/>
        </authorList>
    </citation>
    <scope>NUCLEOTIDE SEQUENCE [LARGE SCALE GENOMIC DNA]</scope>
    <source>
        <strain evidence="8">JCM 18304</strain>
    </source>
</reference>
<gene>
    <name evidence="7" type="ORF">GCM10023322_39170</name>
</gene>
<feature type="domain" description="HTH tetR-type" evidence="6">
    <location>
        <begin position="39"/>
        <end position="99"/>
    </location>
</feature>
<keyword evidence="8" id="KW-1185">Reference proteome</keyword>
<dbReference type="Gene3D" id="1.10.10.60">
    <property type="entry name" value="Homeodomain-like"/>
    <property type="match status" value="1"/>
</dbReference>
<feature type="compositionally biased region" description="Polar residues" evidence="5">
    <location>
        <begin position="1"/>
        <end position="11"/>
    </location>
</feature>
<comment type="caution">
    <text evidence="7">The sequence shown here is derived from an EMBL/GenBank/DDBJ whole genome shotgun (WGS) entry which is preliminary data.</text>
</comment>
<keyword evidence="3" id="KW-0804">Transcription</keyword>
<dbReference type="Pfam" id="PF00440">
    <property type="entry name" value="TetR_N"/>
    <property type="match status" value="1"/>
</dbReference>